<keyword evidence="4" id="KW-1048">Host nucleus</keyword>
<reference evidence="9 10" key="2">
    <citation type="journal article" date="2015" name="PLoS ONE">
        <title>A Genomic Approach to Unravel Host-Pathogen Interaction in Chelonians: The Example of Testudinid Herpesvirus 3.</title>
        <authorList>
            <person name="Origgi F.C."/>
            <person name="Tecilla M."/>
            <person name="Pilo P."/>
            <person name="Aloisio F."/>
            <person name="Otten P."/>
            <person name="Aguilar-Bultet L."/>
            <person name="Sattler U."/>
            <person name="Roccabianca P."/>
            <person name="Romero C.H."/>
            <person name="Bloom D.C."/>
            <person name="Jacobson E.R."/>
        </authorList>
    </citation>
    <scope>NUCLEOTIDE SEQUENCE [LARGE SCALE GENOMIC DNA]</scope>
    <source>
        <strain evidence="9">US1976/98</strain>
    </source>
</reference>
<dbReference type="EMBL" id="KM924293">
    <property type="protein sequence ID" value="AIU39419.1"/>
    <property type="molecule type" value="Genomic_DNA"/>
</dbReference>
<keyword evidence="6" id="KW-0946">Virion</keyword>
<dbReference type="Proteomes" id="UP000208106">
    <property type="component" value="Segment"/>
</dbReference>
<reference evidence="11 12" key="1">
    <citation type="journal article" date="2015" name="J. Virol.">
        <title>The Genome of a Tortoise Herpesvirus (Testudinid Herpesvirus 3) Has a Novel Structure and Contains a Large Region That Is Not Required for Replication In Vitro or Virulence In Vivo.</title>
        <authorList>
            <person name="Gandar F."/>
            <person name="Wilkie G.S."/>
            <person name="Gatherer D."/>
            <person name="Kerr K."/>
            <person name="Marlier D."/>
            <person name="Diez M."/>
            <person name="Marschang R.E."/>
            <person name="Mast J."/>
            <person name="Dewals B.G."/>
            <person name="Davison A.J."/>
            <person name="Vanderplasschen A.F."/>
        </authorList>
    </citation>
    <scope>NUCLEOTIDE SEQUENCE [LARGE SCALE GENOMIC DNA]</scope>
    <source>
        <strain evidence="7 11">1976</strain>
        <strain evidence="8 12">4295/7R</strain>
    </source>
</reference>
<evidence type="ECO:0000256" key="2">
    <source>
        <dbReference type="ARBA" id="ARBA00004535"/>
    </source>
</evidence>
<dbReference type="Proteomes" id="UP000100290">
    <property type="component" value="Segment"/>
</dbReference>
<dbReference type="GO" id="GO:0008270">
    <property type="term" value="F:zinc ion binding"/>
    <property type="evidence" value="ECO:0007669"/>
    <property type="project" value="InterPro"/>
</dbReference>
<dbReference type="EMBL" id="KM924292">
    <property type="protein sequence ID" value="AIU39309.1"/>
    <property type="molecule type" value="Genomic_DNA"/>
</dbReference>
<organism evidence="9 10">
    <name type="scientific">Testudinid alphaherpesvirus 3</name>
    <dbReference type="NCBI Taxonomy" id="2560801"/>
    <lineage>
        <taxon>Viruses</taxon>
        <taxon>Duplodnaviria</taxon>
        <taxon>Heunggongvirae</taxon>
        <taxon>Peploviricota</taxon>
        <taxon>Herviviricetes</taxon>
        <taxon>Herpesvirales</taxon>
        <taxon>Orthoherpesviridae</taxon>
        <taxon>Alphaherpesvirinae</taxon>
        <taxon>Scutavirus</taxon>
        <taxon>Scutavirus testudinidalpha3</taxon>
    </lineage>
</organism>
<dbReference type="Proteomes" id="UP000240599">
    <property type="component" value="Segment"/>
</dbReference>
<evidence type="ECO:0000256" key="5">
    <source>
        <dbReference type="ARBA" id="ARBA00022580"/>
    </source>
</evidence>
<evidence type="ECO:0000256" key="6">
    <source>
        <dbReference type="ARBA" id="ARBA00022844"/>
    </source>
</evidence>
<gene>
    <name evidence="9" type="primary">ORF16</name>
    <name evidence="7" type="synonym">US10</name>
</gene>
<accession>A0A0K1R179</accession>
<evidence type="ECO:0000313" key="9">
    <source>
        <dbReference type="EMBL" id="AKV40663.1"/>
    </source>
</evidence>
<evidence type="ECO:0000313" key="8">
    <source>
        <dbReference type="EMBL" id="AIU39419.1"/>
    </source>
</evidence>
<comment type="subcellular location">
    <subcellularLocation>
        <location evidence="1">Host nucleus matrix</location>
    </subcellularLocation>
    <subcellularLocation>
        <location evidence="2">Virion tegument</location>
    </subcellularLocation>
</comment>
<name>A0A0K1R179_9ALPH</name>
<evidence type="ECO:0000313" key="10">
    <source>
        <dbReference type="Proteomes" id="UP000100290"/>
    </source>
</evidence>
<evidence type="ECO:0000313" key="11">
    <source>
        <dbReference type="Proteomes" id="UP000208106"/>
    </source>
</evidence>
<sequence>MAQPKVSMPAEESDYCDMAIPVLSRAQSIRRPKRETVMRDALKASPYILLKILSPELEEHIRSLPDDMRDFWRGLWEVSRWFETSRLDSDASLPEMAISIPLRFGALYDSFISNPDPRQLGTHAMRVMLGKLILNTRVTDLNTPSSHMEWGKLLIRMSYWCCLSHDGTCALSSLYGVAATELYSGFMGVCPSISSTKSAYWEHIIALVKSLGDDRDFGMLMKDIIRACMTAGVPVPAHSTCIHLLNKK</sequence>
<dbReference type="EMBL" id="KT008627">
    <property type="protein sequence ID" value="AKV40663.1"/>
    <property type="molecule type" value="Genomic_DNA"/>
</dbReference>
<protein>
    <submittedName>
        <fullName evidence="9">US 10 protein</fullName>
    </submittedName>
    <submittedName>
        <fullName evidence="7">Virion protein US10</fullName>
    </submittedName>
</protein>
<dbReference type="Pfam" id="PF02053">
    <property type="entry name" value="Gene66"/>
    <property type="match status" value="1"/>
</dbReference>
<evidence type="ECO:0000256" key="4">
    <source>
        <dbReference type="ARBA" id="ARBA00022562"/>
    </source>
</evidence>
<dbReference type="KEGG" id="vg:26122616"/>
<keyword evidence="5" id="KW-0920">Virion tegument</keyword>
<proteinExistence type="inferred from homology"/>
<evidence type="ECO:0000313" key="7">
    <source>
        <dbReference type="EMBL" id="AIU39309.1"/>
    </source>
</evidence>
<dbReference type="GO" id="GO:0019033">
    <property type="term" value="C:viral tegument"/>
    <property type="evidence" value="ECO:0007669"/>
    <property type="project" value="UniProtKB-SubCell"/>
</dbReference>
<evidence type="ECO:0000256" key="1">
    <source>
        <dbReference type="ARBA" id="ARBA00004428"/>
    </source>
</evidence>
<evidence type="ECO:0000256" key="3">
    <source>
        <dbReference type="ARBA" id="ARBA00005815"/>
    </source>
</evidence>
<evidence type="ECO:0000313" key="12">
    <source>
        <dbReference type="Proteomes" id="UP000240599"/>
    </source>
</evidence>
<dbReference type="OrthoDB" id="20125at10239"/>
<comment type="similarity">
    <text evidence="3">Belongs to the herpesviridae US10 family.</text>
</comment>
<dbReference type="InterPro" id="IPR000714">
    <property type="entry name" value="EHV_Unk"/>
</dbReference>
<dbReference type="GO" id="GO:0044204">
    <property type="term" value="C:host cell nuclear matrix"/>
    <property type="evidence" value="ECO:0007669"/>
    <property type="project" value="UniProtKB-SubCell"/>
</dbReference>
<keyword evidence="11" id="KW-1185">Reference proteome</keyword>